<feature type="signal peptide" evidence="1">
    <location>
        <begin position="1"/>
        <end position="19"/>
    </location>
</feature>
<proteinExistence type="predicted"/>
<reference evidence="2 3" key="1">
    <citation type="submission" date="2022-01" db="EMBL/GenBank/DDBJ databases">
        <title>Whole genome-based taxonomy of the Shewanellaceae.</title>
        <authorList>
            <person name="Martin-Rodriguez A.J."/>
        </authorList>
    </citation>
    <scope>NUCLEOTIDE SEQUENCE [LARGE SCALE GENOMIC DNA]</scope>
    <source>
        <strain evidence="2 3">DSM 21332</strain>
    </source>
</reference>
<name>A0ABT0NB54_9GAMM</name>
<sequence length="105" mass="11191">MKYLAGLMISLMLCASAFAMTLQEAKSQGYLGEQLNGYLGQVVANSDAAAVMLEVNTKRKAQYQKIAKQNGVSLAFVEQQVGAKAIAAAKSGEFIQSAQGSWVKK</sequence>
<dbReference type="RefSeq" id="WP_115138206.1">
    <property type="nucleotide sequence ID" value="NZ_JAKIKT010000008.1"/>
</dbReference>
<dbReference type="EMBL" id="JAKIKT010000008">
    <property type="protein sequence ID" value="MCL2915649.1"/>
    <property type="molecule type" value="Genomic_DNA"/>
</dbReference>
<organism evidence="2 3">
    <name type="scientific">Shewanella corallii</name>
    <dbReference type="NCBI Taxonomy" id="560080"/>
    <lineage>
        <taxon>Bacteria</taxon>
        <taxon>Pseudomonadati</taxon>
        <taxon>Pseudomonadota</taxon>
        <taxon>Gammaproteobacteria</taxon>
        <taxon>Alteromonadales</taxon>
        <taxon>Shewanellaceae</taxon>
        <taxon>Shewanella</taxon>
    </lineage>
</organism>
<protein>
    <submittedName>
        <fullName evidence="2">YdbL family protein</fullName>
    </submittedName>
</protein>
<gene>
    <name evidence="2" type="ORF">L2725_18000</name>
</gene>
<evidence type="ECO:0000313" key="3">
    <source>
        <dbReference type="Proteomes" id="UP001202831"/>
    </source>
</evidence>
<feature type="chain" id="PRO_5045366335" evidence="1">
    <location>
        <begin position="20"/>
        <end position="105"/>
    </location>
</feature>
<keyword evidence="3" id="KW-1185">Reference proteome</keyword>
<accession>A0ABT0NB54</accession>
<dbReference type="InterPro" id="IPR008309">
    <property type="entry name" value="YdbL"/>
</dbReference>
<evidence type="ECO:0000256" key="1">
    <source>
        <dbReference type="SAM" id="SignalP"/>
    </source>
</evidence>
<dbReference type="Pfam" id="PF07027">
    <property type="entry name" value="DUF1318"/>
    <property type="match status" value="1"/>
</dbReference>
<evidence type="ECO:0000313" key="2">
    <source>
        <dbReference type="EMBL" id="MCL2915649.1"/>
    </source>
</evidence>
<dbReference type="PIRSF" id="PIRSF025560">
    <property type="entry name" value="UCP025560"/>
    <property type="match status" value="1"/>
</dbReference>
<keyword evidence="1" id="KW-0732">Signal</keyword>
<dbReference type="Proteomes" id="UP001202831">
    <property type="component" value="Unassembled WGS sequence"/>
</dbReference>
<comment type="caution">
    <text evidence="2">The sequence shown here is derived from an EMBL/GenBank/DDBJ whole genome shotgun (WGS) entry which is preliminary data.</text>
</comment>